<dbReference type="EMBL" id="LR796757">
    <property type="protein sequence ID" value="CAB4163578.1"/>
    <property type="molecule type" value="Genomic_DNA"/>
</dbReference>
<protein>
    <submittedName>
        <fullName evidence="1">Uncharacterized protein</fullName>
    </submittedName>
</protein>
<name>A0A6J5LWP5_9CAUD</name>
<accession>A0A6J5LWP5</accession>
<organism evidence="1">
    <name type="scientific">uncultured Caudovirales phage</name>
    <dbReference type="NCBI Taxonomy" id="2100421"/>
    <lineage>
        <taxon>Viruses</taxon>
        <taxon>Duplodnaviria</taxon>
        <taxon>Heunggongvirae</taxon>
        <taxon>Uroviricota</taxon>
        <taxon>Caudoviricetes</taxon>
        <taxon>Peduoviridae</taxon>
        <taxon>Maltschvirus</taxon>
        <taxon>Maltschvirus maltsch</taxon>
    </lineage>
</organism>
<evidence type="ECO:0000313" key="1">
    <source>
        <dbReference type="EMBL" id="CAB4139044.1"/>
    </source>
</evidence>
<sequence length="123" mass="13809">MKTETPIQQFINQLKAERPEVKMDLTPANSDGEPGSIPAVVDVSPLQLAANMPANGDDWRFIQLDEKVYYKEGPVLIRVWPKLRSDMSLLYSIVSARSAAHMSELLMDKAYAEGKQMRATRSN</sequence>
<gene>
    <name evidence="1" type="ORF">UFOVP339_14</name>
    <name evidence="2" type="ORF">UFOVP807_27</name>
</gene>
<evidence type="ECO:0000313" key="2">
    <source>
        <dbReference type="EMBL" id="CAB4163578.1"/>
    </source>
</evidence>
<proteinExistence type="predicted"/>
<dbReference type="EMBL" id="LR796355">
    <property type="protein sequence ID" value="CAB4139044.1"/>
    <property type="molecule type" value="Genomic_DNA"/>
</dbReference>
<reference evidence="1" key="1">
    <citation type="submission" date="2020-04" db="EMBL/GenBank/DDBJ databases">
        <authorList>
            <person name="Chiriac C."/>
            <person name="Salcher M."/>
            <person name="Ghai R."/>
            <person name="Kavagutti S V."/>
        </authorList>
    </citation>
    <scope>NUCLEOTIDE SEQUENCE</scope>
</reference>